<feature type="region of interest" description="Disordered" evidence="1">
    <location>
        <begin position="381"/>
        <end position="426"/>
    </location>
</feature>
<feature type="transmembrane region" description="Helical" evidence="2">
    <location>
        <begin position="305"/>
        <end position="324"/>
    </location>
</feature>
<dbReference type="Gene3D" id="2.60.40.10">
    <property type="entry name" value="Immunoglobulins"/>
    <property type="match status" value="2"/>
</dbReference>
<gene>
    <name evidence="4" type="ORF">UFOPK2625_00484</name>
</gene>
<feature type="compositionally biased region" description="Low complexity" evidence="1">
    <location>
        <begin position="500"/>
        <end position="539"/>
    </location>
</feature>
<proteinExistence type="predicted"/>
<evidence type="ECO:0000259" key="3">
    <source>
        <dbReference type="PROSITE" id="PS50853"/>
    </source>
</evidence>
<reference evidence="4" key="1">
    <citation type="submission" date="2020-05" db="EMBL/GenBank/DDBJ databases">
        <authorList>
            <person name="Chiriac C."/>
            <person name="Salcher M."/>
            <person name="Ghai R."/>
            <person name="Kavagutti S V."/>
        </authorList>
    </citation>
    <scope>NUCLEOTIDE SEQUENCE</scope>
</reference>
<feature type="compositionally biased region" description="Low complexity" evidence="1">
    <location>
        <begin position="384"/>
        <end position="426"/>
    </location>
</feature>
<dbReference type="SUPFAM" id="SSF49265">
    <property type="entry name" value="Fibronectin type III"/>
    <property type="match status" value="2"/>
</dbReference>
<feature type="compositionally biased region" description="Low complexity" evidence="1">
    <location>
        <begin position="747"/>
        <end position="769"/>
    </location>
</feature>
<dbReference type="InterPro" id="IPR036116">
    <property type="entry name" value="FN3_sf"/>
</dbReference>
<keyword evidence="2" id="KW-0472">Membrane</keyword>
<feature type="domain" description="Fibronectin type-III" evidence="3">
    <location>
        <begin position="641"/>
        <end position="744"/>
    </location>
</feature>
<organism evidence="4">
    <name type="scientific">freshwater metagenome</name>
    <dbReference type="NCBI Taxonomy" id="449393"/>
    <lineage>
        <taxon>unclassified sequences</taxon>
        <taxon>metagenomes</taxon>
        <taxon>ecological metagenomes</taxon>
    </lineage>
</organism>
<dbReference type="AlphaFoldDB" id="A0A6J6PPE9"/>
<dbReference type="EMBL" id="CAEZXZ010000053">
    <property type="protein sequence ID" value="CAB4700386.1"/>
    <property type="molecule type" value="Genomic_DNA"/>
</dbReference>
<dbReference type="CDD" id="cd00063">
    <property type="entry name" value="FN3"/>
    <property type="match status" value="1"/>
</dbReference>
<evidence type="ECO:0000313" key="4">
    <source>
        <dbReference type="EMBL" id="CAB4700386.1"/>
    </source>
</evidence>
<keyword evidence="2" id="KW-0812">Transmembrane</keyword>
<dbReference type="SMART" id="SM00060">
    <property type="entry name" value="FN3"/>
    <property type="match status" value="2"/>
</dbReference>
<keyword evidence="2" id="KW-1133">Transmembrane helix</keyword>
<dbReference type="PROSITE" id="PS50853">
    <property type="entry name" value="FN3"/>
    <property type="match status" value="1"/>
</dbReference>
<name>A0A6J6PPE9_9ZZZZ</name>
<feature type="region of interest" description="Disordered" evidence="1">
    <location>
        <begin position="745"/>
        <end position="779"/>
    </location>
</feature>
<dbReference type="InterPro" id="IPR013783">
    <property type="entry name" value="Ig-like_fold"/>
</dbReference>
<feature type="region of interest" description="Disordered" evidence="1">
    <location>
        <begin position="495"/>
        <end position="539"/>
    </location>
</feature>
<evidence type="ECO:0000256" key="1">
    <source>
        <dbReference type="SAM" id="MobiDB-lite"/>
    </source>
</evidence>
<dbReference type="InterPro" id="IPR003961">
    <property type="entry name" value="FN3_dom"/>
</dbReference>
<sequence>MTNLINEFDALGQNKYVTQGKTAATNMRHKGGSASDDQIGDDVEDIQFDTTMDPQIDPDRVDPPIDPSSASLATRPLIWMSDALTDVVPGQSVRIKVSVRNVGTIVETYDLSVLGPARTWVSVAPSEISLFPGDEGTAVVTIKPPRSPNMLAGRYEVAIKATSQVLWAERAVAEFSVTVAPYHQFKAVIARSTLELKTKTSTYLQIVNEGNSSTKFSVDVTDPDGVFEGTLDAPTYVLDPGQPAWLKVEVTCPVHIIGKQVHGAVFAHVNQVLDLVTNTPVIGSKPFVQRVAVTQKPLLRFRLGWFGRILIIFLLLALVAAFILSRFFSTAPTSSAGAPAYPTNFAAVMSGNTSVVLTWDPVAGATGYHIYAVGEAGSSASPSAAPTTAPAPATTAPAPATTAPAPATTAPAPATTAPAPATTAPAPATTAPVNYVQPAAATNRTKAVILSSTYALDSSVFVFEPQSKNGKNSKNNAKKRSQKFQEIAARLPMVAPQGGSVSSASASPSVSSSSSSSSSSGSADGASGSPTPSSTISSLSSASTASLDLSNPTSACQNCTSVNSLPSGSTRYEVSGAKAGILACYRIVALNGSYSSLYSGAACVQVPTVEQAAAADNAAAAAAAASAATASPSPTVVPACAPVKFKVTAMSSSAIGIVWQAPTKLPKGAADDYCDLATPITGWDIQHQILTGWSSVSPAPQLSDTALQLSGLSPDTEYCFRMNSVTATGPSLFSKEVCATTDAEVVASPSASPSSSASASASASATAATGDTAVPAPTS</sequence>
<protein>
    <submittedName>
        <fullName evidence="4">Unannotated protein</fullName>
    </submittedName>
</protein>
<accession>A0A6J6PPE9</accession>
<evidence type="ECO:0000256" key="2">
    <source>
        <dbReference type="SAM" id="Phobius"/>
    </source>
</evidence>